<reference evidence="2" key="1">
    <citation type="submission" date="2022-01" db="EMBL/GenBank/DDBJ databases">
        <title>Complete genome of Methanomicrobium antiquum DSM 21220.</title>
        <authorList>
            <person name="Chen S.-C."/>
            <person name="You Y.-T."/>
            <person name="Zhou Y.-Z."/>
            <person name="Lai M.-C."/>
        </authorList>
    </citation>
    <scope>NUCLEOTIDE SEQUENCE</scope>
    <source>
        <strain evidence="2">DSM 21220</strain>
    </source>
</reference>
<dbReference type="SMART" id="SM00347">
    <property type="entry name" value="HTH_MARR"/>
    <property type="match status" value="1"/>
</dbReference>
<dbReference type="Pfam" id="PF01047">
    <property type="entry name" value="MarR"/>
    <property type="match status" value="1"/>
</dbReference>
<dbReference type="GO" id="GO:0003700">
    <property type="term" value="F:DNA-binding transcription factor activity"/>
    <property type="evidence" value="ECO:0007669"/>
    <property type="project" value="InterPro"/>
</dbReference>
<dbReference type="InterPro" id="IPR000835">
    <property type="entry name" value="HTH_MarR-typ"/>
</dbReference>
<dbReference type="GeneID" id="79950742"/>
<feature type="domain" description="HTH marR-type" evidence="1">
    <location>
        <begin position="1"/>
        <end position="139"/>
    </location>
</feature>
<evidence type="ECO:0000313" key="3">
    <source>
        <dbReference type="Proteomes" id="UP001218895"/>
    </source>
</evidence>
<dbReference type="PROSITE" id="PS50995">
    <property type="entry name" value="HTH_MARR_2"/>
    <property type="match status" value="1"/>
</dbReference>
<dbReference type="AlphaFoldDB" id="A0AAF0JLB5"/>
<dbReference type="EMBL" id="CP091092">
    <property type="protein sequence ID" value="WFN36474.1"/>
    <property type="molecule type" value="Genomic_DNA"/>
</dbReference>
<proteinExistence type="predicted"/>
<organism evidence="2 3">
    <name type="scientific">Methanomicrobium antiquum</name>
    <dbReference type="NCBI Taxonomy" id="487686"/>
    <lineage>
        <taxon>Archaea</taxon>
        <taxon>Methanobacteriati</taxon>
        <taxon>Methanobacteriota</taxon>
        <taxon>Stenosarchaea group</taxon>
        <taxon>Methanomicrobia</taxon>
        <taxon>Methanomicrobiales</taxon>
        <taxon>Methanomicrobiaceae</taxon>
        <taxon>Methanomicrobium</taxon>
    </lineage>
</organism>
<dbReference type="PANTHER" id="PTHR33164">
    <property type="entry name" value="TRANSCRIPTIONAL REGULATOR, MARR FAMILY"/>
    <property type="match status" value="1"/>
</dbReference>
<dbReference type="InterPro" id="IPR036388">
    <property type="entry name" value="WH-like_DNA-bd_sf"/>
</dbReference>
<dbReference type="SUPFAM" id="SSF46785">
    <property type="entry name" value="Winged helix' DNA-binding domain"/>
    <property type="match status" value="1"/>
</dbReference>
<dbReference type="InterPro" id="IPR039422">
    <property type="entry name" value="MarR/SlyA-like"/>
</dbReference>
<dbReference type="InterPro" id="IPR036390">
    <property type="entry name" value="WH_DNA-bd_sf"/>
</dbReference>
<name>A0AAF0JLB5_9EURY</name>
<gene>
    <name evidence="2" type="ORF">L1994_10050</name>
</gene>
<evidence type="ECO:0000313" key="2">
    <source>
        <dbReference type="EMBL" id="WFN36474.1"/>
    </source>
</evidence>
<dbReference type="RefSeq" id="WP_278099311.1">
    <property type="nucleotide sequence ID" value="NZ_CP091092.1"/>
</dbReference>
<accession>A0AAF0JLB5</accession>
<dbReference type="Proteomes" id="UP001218895">
    <property type="component" value="Chromosome"/>
</dbReference>
<evidence type="ECO:0000259" key="1">
    <source>
        <dbReference type="PROSITE" id="PS50995"/>
    </source>
</evidence>
<protein>
    <submittedName>
        <fullName evidence="2">MarR family transcriptional regulator</fullName>
    </submittedName>
</protein>
<dbReference type="PRINTS" id="PR00598">
    <property type="entry name" value="HTHMARR"/>
</dbReference>
<dbReference type="KEGG" id="manq:L1994_10050"/>
<keyword evidence="3" id="KW-1185">Reference proteome</keyword>
<dbReference type="Gene3D" id="1.10.10.10">
    <property type="entry name" value="Winged helix-like DNA-binding domain superfamily/Winged helix DNA-binding domain"/>
    <property type="match status" value="1"/>
</dbReference>
<sequence>MSDTPGIVVLRECMVFVHSWMSALLGTDRGKKSSFSPVALGILYMSYFHKIKMGDIPGKFNISRSTATDYVNNLEKRGYVRRVKDESDKRDIYIIPDKKGEKWILETETAIFSFLNSRLSVLSQDEQETFLSLLSKFTGYGDGKDHECVLMETLKTVFLMKSEVQTENRIESERVCDMVRRVYEKKREF</sequence>
<dbReference type="GO" id="GO:0006950">
    <property type="term" value="P:response to stress"/>
    <property type="evidence" value="ECO:0007669"/>
    <property type="project" value="TreeGrafter"/>
</dbReference>
<dbReference type="PANTHER" id="PTHR33164:SF43">
    <property type="entry name" value="HTH-TYPE TRANSCRIPTIONAL REPRESSOR YETL"/>
    <property type="match status" value="1"/>
</dbReference>